<protein>
    <submittedName>
        <fullName evidence="1">YAL034C-B-like protein</fullName>
    </submittedName>
</protein>
<evidence type="ECO:0000313" key="2">
    <source>
        <dbReference type="Proteomes" id="UP000002753"/>
    </source>
</evidence>
<organism evidence="1 2">
    <name type="scientific">Saccharomyces kudriavzevii (strain ATCC MYA-4449 / AS 2.2408 / CBS 8840 / NBRC 1802 / NCYC 2889)</name>
    <name type="common">Yeast</name>
    <dbReference type="NCBI Taxonomy" id="226230"/>
    <lineage>
        <taxon>Eukaryota</taxon>
        <taxon>Fungi</taxon>
        <taxon>Dikarya</taxon>
        <taxon>Ascomycota</taxon>
        <taxon>Saccharomycotina</taxon>
        <taxon>Saccharomycetes</taxon>
        <taxon>Saccharomycetales</taxon>
        <taxon>Saccharomycetaceae</taxon>
        <taxon>Saccharomyces</taxon>
    </lineage>
</organism>
<dbReference type="EMBL" id="AACI03000798">
    <property type="protein sequence ID" value="EJT43454.1"/>
    <property type="molecule type" value="Genomic_DNA"/>
</dbReference>
<accession>J6EHL1</accession>
<keyword evidence="2" id="KW-1185">Reference proteome</keyword>
<dbReference type="HOGENOM" id="CLU_3088570_0_0_1"/>
<proteinExistence type="predicted"/>
<gene>
    <name evidence="1" type="primary">YAL034C-B</name>
    <name evidence="1" type="ORF">SKUD_168505</name>
</gene>
<name>J6EHL1_SACK1</name>
<reference evidence="1 2" key="1">
    <citation type="journal article" date="2003" name="Science">
        <title>Finding functional features in Saccharomyces genomes by phylogenetic footprinting.</title>
        <authorList>
            <person name="Cliften P.F."/>
            <person name="Sudarsanam P."/>
            <person name="Desikan A."/>
            <person name="Fulton L."/>
            <person name="Fulton B."/>
            <person name="Majors J."/>
            <person name="Waterston R."/>
            <person name="Cohen B.A."/>
            <person name="Johnston M."/>
        </authorList>
    </citation>
    <scope>NUCLEOTIDE SEQUENCE [LARGE SCALE GENOMIC DNA]</scope>
    <source>
        <strain evidence="2">ATCC MYA-4449 / AS 2.2408 / CBS 8840 / NBRC 1802 / NCYC 2889</strain>
    </source>
</reference>
<sequence>MAAVHLYIISFTALMISSTSEIGGYPKCSVNIDVDLIVGAAMAALVFSNWLF</sequence>
<reference evidence="2" key="2">
    <citation type="journal article" date="2011" name="G3 (Bethesda)">
        <title>The awesome power of yeast evolutionary genetics: New genome sequences and strain resources for the Saccharomyces sensu stricto genus.</title>
        <authorList>
            <person name="Scannell D.R."/>
            <person name="Zill O.A."/>
            <person name="Rokas A."/>
            <person name="Payen C."/>
            <person name="Dunham M.J."/>
            <person name="Eisen M.B."/>
            <person name="Rine J."/>
            <person name="Johnston M."/>
            <person name="Hittinger C.T."/>
        </authorList>
    </citation>
    <scope>GENOME REANNOTATION</scope>
    <source>
        <strain evidence="2">ATCC MYA-4449 / AS 2.2408 / CBS 8840 / NBRC 1802 / NCYC 2889</strain>
    </source>
</reference>
<dbReference type="AlphaFoldDB" id="J6EHL1"/>
<evidence type="ECO:0000313" key="1">
    <source>
        <dbReference type="EMBL" id="EJT43454.1"/>
    </source>
</evidence>
<dbReference type="Proteomes" id="UP000002753">
    <property type="component" value="Unassembled WGS sequence"/>
</dbReference>
<comment type="caution">
    <text evidence="1">The sequence shown here is derived from an EMBL/GenBank/DDBJ whole genome shotgun (WGS) entry which is preliminary data.</text>
</comment>